<comment type="caution">
    <text evidence="7">The sequence shown here is derived from an EMBL/GenBank/DDBJ whole genome shotgun (WGS) entry which is preliminary data.</text>
</comment>
<evidence type="ECO:0000313" key="8">
    <source>
        <dbReference type="Proteomes" id="UP000261284"/>
    </source>
</evidence>
<dbReference type="Pfam" id="PF04542">
    <property type="entry name" value="Sigma70_r2"/>
    <property type="match status" value="1"/>
</dbReference>
<dbReference type="SUPFAM" id="SSF88659">
    <property type="entry name" value="Sigma3 and sigma4 domains of RNA polymerase sigma factors"/>
    <property type="match status" value="1"/>
</dbReference>
<sequence length="187" mass="22441">MTGDRQGNLKNDEAERMFEAVFKENFKNLYAFAYTIVKDDSTAKEIVQQSFTNLWQKREKLQSTESLIRYLYKSVYHTGLNHLKHLKVKAVYKQRYLQNSERLTTASERLQQKEVEQKIAEVYNELPEKSRLIFQLSRYEGLKYAEIARRLHVSEKAVEKHITKVLKIFRQELKDYLPFIFILWIIQ</sequence>
<dbReference type="InterPro" id="IPR013249">
    <property type="entry name" value="RNA_pol_sigma70_r4_t2"/>
</dbReference>
<reference evidence="7 8" key="1">
    <citation type="submission" date="2018-08" db="EMBL/GenBank/DDBJ databases">
        <title>Chitinophagaceae sp. K23C18032701, a novel bacterium isolated from forest soil.</title>
        <authorList>
            <person name="Wang C."/>
        </authorList>
    </citation>
    <scope>NUCLEOTIDE SEQUENCE [LARGE SCALE GENOMIC DNA]</scope>
    <source>
        <strain evidence="7 8">K23C18032701</strain>
    </source>
</reference>
<dbReference type="SUPFAM" id="SSF88946">
    <property type="entry name" value="Sigma2 domain of RNA polymerase sigma factors"/>
    <property type="match status" value="1"/>
</dbReference>
<evidence type="ECO:0000256" key="3">
    <source>
        <dbReference type="ARBA" id="ARBA00023082"/>
    </source>
</evidence>
<dbReference type="InterPro" id="IPR013324">
    <property type="entry name" value="RNA_pol_sigma_r3/r4-like"/>
</dbReference>
<dbReference type="InterPro" id="IPR007627">
    <property type="entry name" value="RNA_pol_sigma70_r2"/>
</dbReference>
<accession>A0A3E1NE76</accession>
<evidence type="ECO:0000256" key="4">
    <source>
        <dbReference type="ARBA" id="ARBA00023163"/>
    </source>
</evidence>
<dbReference type="EMBL" id="QTJU01000011">
    <property type="protein sequence ID" value="RFM26177.1"/>
    <property type="molecule type" value="Genomic_DNA"/>
</dbReference>
<dbReference type="InterPro" id="IPR014327">
    <property type="entry name" value="RNA_pol_sigma70_bacteroid"/>
</dbReference>
<dbReference type="Gene3D" id="1.10.1740.10">
    <property type="match status" value="1"/>
</dbReference>
<dbReference type="NCBIfam" id="TIGR02937">
    <property type="entry name" value="sigma70-ECF"/>
    <property type="match status" value="1"/>
</dbReference>
<dbReference type="PANTHER" id="PTHR43133">
    <property type="entry name" value="RNA POLYMERASE ECF-TYPE SIGMA FACTO"/>
    <property type="match status" value="1"/>
</dbReference>
<dbReference type="NCBIfam" id="TIGR02985">
    <property type="entry name" value="Sig70_bacteroi1"/>
    <property type="match status" value="1"/>
</dbReference>
<evidence type="ECO:0000313" key="7">
    <source>
        <dbReference type="EMBL" id="RFM26177.1"/>
    </source>
</evidence>
<evidence type="ECO:0000259" key="6">
    <source>
        <dbReference type="Pfam" id="PF08281"/>
    </source>
</evidence>
<evidence type="ECO:0000256" key="1">
    <source>
        <dbReference type="ARBA" id="ARBA00010641"/>
    </source>
</evidence>
<keyword evidence="8" id="KW-1185">Reference proteome</keyword>
<keyword evidence="3" id="KW-0731">Sigma factor</keyword>
<dbReference type="PANTHER" id="PTHR43133:SF46">
    <property type="entry name" value="RNA POLYMERASE SIGMA-70 FACTOR ECF SUBFAMILY"/>
    <property type="match status" value="1"/>
</dbReference>
<dbReference type="RefSeq" id="WP_116849355.1">
    <property type="nucleotide sequence ID" value="NZ_QTJU01000011.1"/>
</dbReference>
<proteinExistence type="inferred from homology"/>
<dbReference type="OrthoDB" id="1100095at2"/>
<protein>
    <submittedName>
        <fullName evidence="7">RNA polymerase sigma-70 factor</fullName>
    </submittedName>
</protein>
<dbReference type="GO" id="GO:0016987">
    <property type="term" value="F:sigma factor activity"/>
    <property type="evidence" value="ECO:0007669"/>
    <property type="project" value="UniProtKB-KW"/>
</dbReference>
<feature type="domain" description="RNA polymerase sigma-70 region 2" evidence="5">
    <location>
        <begin position="22"/>
        <end position="85"/>
    </location>
</feature>
<dbReference type="GO" id="GO:0003677">
    <property type="term" value="F:DNA binding"/>
    <property type="evidence" value="ECO:0007669"/>
    <property type="project" value="InterPro"/>
</dbReference>
<dbReference type="InterPro" id="IPR013325">
    <property type="entry name" value="RNA_pol_sigma_r2"/>
</dbReference>
<gene>
    <name evidence="7" type="ORF">DXN05_21495</name>
</gene>
<dbReference type="AlphaFoldDB" id="A0A3E1NE76"/>
<dbReference type="InterPro" id="IPR039425">
    <property type="entry name" value="RNA_pol_sigma-70-like"/>
</dbReference>
<dbReference type="Pfam" id="PF08281">
    <property type="entry name" value="Sigma70_r4_2"/>
    <property type="match status" value="1"/>
</dbReference>
<evidence type="ECO:0000259" key="5">
    <source>
        <dbReference type="Pfam" id="PF04542"/>
    </source>
</evidence>
<dbReference type="Proteomes" id="UP000261284">
    <property type="component" value="Unassembled WGS sequence"/>
</dbReference>
<keyword evidence="2" id="KW-0805">Transcription regulation</keyword>
<evidence type="ECO:0000256" key="2">
    <source>
        <dbReference type="ARBA" id="ARBA00023015"/>
    </source>
</evidence>
<organism evidence="7 8">
    <name type="scientific">Deminuibacter soli</name>
    <dbReference type="NCBI Taxonomy" id="2291815"/>
    <lineage>
        <taxon>Bacteria</taxon>
        <taxon>Pseudomonadati</taxon>
        <taxon>Bacteroidota</taxon>
        <taxon>Chitinophagia</taxon>
        <taxon>Chitinophagales</taxon>
        <taxon>Chitinophagaceae</taxon>
        <taxon>Deminuibacter</taxon>
    </lineage>
</organism>
<dbReference type="GO" id="GO:0006352">
    <property type="term" value="P:DNA-templated transcription initiation"/>
    <property type="evidence" value="ECO:0007669"/>
    <property type="project" value="InterPro"/>
</dbReference>
<feature type="domain" description="RNA polymerase sigma factor 70 region 4 type 2" evidence="6">
    <location>
        <begin position="118"/>
        <end position="167"/>
    </location>
</feature>
<dbReference type="Gene3D" id="1.10.10.10">
    <property type="entry name" value="Winged helix-like DNA-binding domain superfamily/Winged helix DNA-binding domain"/>
    <property type="match status" value="1"/>
</dbReference>
<keyword evidence="4" id="KW-0804">Transcription</keyword>
<dbReference type="InterPro" id="IPR036388">
    <property type="entry name" value="WH-like_DNA-bd_sf"/>
</dbReference>
<dbReference type="InterPro" id="IPR014284">
    <property type="entry name" value="RNA_pol_sigma-70_dom"/>
</dbReference>
<name>A0A3E1NE76_9BACT</name>
<comment type="similarity">
    <text evidence="1">Belongs to the sigma-70 factor family. ECF subfamily.</text>
</comment>